<gene>
    <name evidence="1" type="ORF">AVDCRST_MAG01-01-1594</name>
</gene>
<accession>A0A6J4PEP2</accession>
<dbReference type="EMBL" id="CADCUW010000235">
    <property type="protein sequence ID" value="CAA9410820.1"/>
    <property type="molecule type" value="Genomic_DNA"/>
</dbReference>
<feature type="non-terminal residue" evidence="1">
    <location>
        <position position="1"/>
    </location>
</feature>
<name>A0A6J4PEP2_9ACTN</name>
<protein>
    <submittedName>
        <fullName evidence="1">Uncharacterized protein</fullName>
    </submittedName>
</protein>
<proteinExistence type="predicted"/>
<organism evidence="1">
    <name type="scientific">uncultured Rubrobacteraceae bacterium</name>
    <dbReference type="NCBI Taxonomy" id="349277"/>
    <lineage>
        <taxon>Bacteria</taxon>
        <taxon>Bacillati</taxon>
        <taxon>Actinomycetota</taxon>
        <taxon>Rubrobacteria</taxon>
        <taxon>Rubrobacterales</taxon>
        <taxon>Rubrobacteraceae</taxon>
        <taxon>environmental samples</taxon>
    </lineage>
</organism>
<reference evidence="1" key="1">
    <citation type="submission" date="2020-02" db="EMBL/GenBank/DDBJ databases">
        <authorList>
            <person name="Meier V. D."/>
        </authorList>
    </citation>
    <scope>NUCLEOTIDE SEQUENCE</scope>
    <source>
        <strain evidence="1">AVDCRST_MAG01</strain>
    </source>
</reference>
<sequence>ASWHPTGFGSFYVALKSHRARRVGRGWQLSTHLRVGGVRGTFVLLGKGGKVATNRPEEQ</sequence>
<evidence type="ECO:0000313" key="1">
    <source>
        <dbReference type="EMBL" id="CAA9410820.1"/>
    </source>
</evidence>
<dbReference type="AlphaFoldDB" id="A0A6J4PEP2"/>